<dbReference type="Gene3D" id="2.60.120.1440">
    <property type="match status" value="1"/>
</dbReference>
<organism evidence="4 5">
    <name type="scientific">Parapedobacter luteus</name>
    <dbReference type="NCBI Taxonomy" id="623280"/>
    <lineage>
        <taxon>Bacteria</taxon>
        <taxon>Pseudomonadati</taxon>
        <taxon>Bacteroidota</taxon>
        <taxon>Sphingobacteriia</taxon>
        <taxon>Sphingobacteriales</taxon>
        <taxon>Sphingobacteriaceae</taxon>
        <taxon>Parapedobacter</taxon>
    </lineage>
</organism>
<feature type="domain" description="FecR protein" evidence="2">
    <location>
        <begin position="131"/>
        <end position="220"/>
    </location>
</feature>
<dbReference type="InterPro" id="IPR032508">
    <property type="entry name" value="FecR_C"/>
</dbReference>
<dbReference type="GO" id="GO:0016989">
    <property type="term" value="F:sigma factor antagonist activity"/>
    <property type="evidence" value="ECO:0007669"/>
    <property type="project" value="TreeGrafter"/>
</dbReference>
<dbReference type="EMBL" id="FUYS01000012">
    <property type="protein sequence ID" value="SKB89058.1"/>
    <property type="molecule type" value="Genomic_DNA"/>
</dbReference>
<sequence length="337" mass="37867">MNTSEVNRELIKKYLTGQASKQEIAAVRRCLQQPESRQLFDSVWQELHGEMETPAADTISNPNRMEAWKATIRQRIVQEKAHQAEKKERRIVFFRYAAVSIIILGTIFWGLLHINNGQDHDSKWITRNNPPGQRAQIRLADSSIVYLGAGSSLSYPKRFQGKKREIRLEGEAFFEIAKDKHKPFLVHSGDIVTQVLGTSFKIDAFMNSPVVVAVSSGKVRVGEMAGKSMEAIADLTAGQQLTWNKDAGGAVTVMANPEAILAWKAGKLMFDDHPLSEIANILERTYDIDITIQNNALVNKRIRITLEKSFPLKTALDVLSASGGFRYVLDNRTVRIY</sequence>
<dbReference type="Pfam" id="PF16344">
    <property type="entry name" value="FecR_C"/>
    <property type="match status" value="1"/>
</dbReference>
<dbReference type="InterPro" id="IPR012373">
    <property type="entry name" value="Ferrdict_sens_TM"/>
</dbReference>
<dbReference type="PANTHER" id="PTHR30273">
    <property type="entry name" value="PERIPLASMIC SIGNAL SENSOR AND SIGMA FACTOR ACTIVATOR FECR-RELATED"/>
    <property type="match status" value="1"/>
</dbReference>
<dbReference type="InterPro" id="IPR006860">
    <property type="entry name" value="FecR"/>
</dbReference>
<dbReference type="RefSeq" id="WP_079718286.1">
    <property type="nucleotide sequence ID" value="NZ_FUYS01000012.1"/>
</dbReference>
<evidence type="ECO:0000256" key="1">
    <source>
        <dbReference type="SAM" id="Phobius"/>
    </source>
</evidence>
<dbReference type="OrthoDB" id="1119382at2"/>
<evidence type="ECO:0000313" key="5">
    <source>
        <dbReference type="Proteomes" id="UP000190541"/>
    </source>
</evidence>
<accession>A0A1T5EYV5</accession>
<dbReference type="STRING" id="623280.SAMN05660226_03649"/>
<dbReference type="Pfam" id="PF04773">
    <property type="entry name" value="FecR"/>
    <property type="match status" value="1"/>
</dbReference>
<name>A0A1T5EYV5_9SPHI</name>
<dbReference type="Gene3D" id="3.55.50.30">
    <property type="match status" value="1"/>
</dbReference>
<evidence type="ECO:0000313" key="4">
    <source>
        <dbReference type="EMBL" id="SKB89058.1"/>
    </source>
</evidence>
<reference evidence="4 5" key="1">
    <citation type="submission" date="2017-02" db="EMBL/GenBank/DDBJ databases">
        <authorList>
            <person name="Peterson S.W."/>
        </authorList>
    </citation>
    <scope>NUCLEOTIDE SEQUENCE [LARGE SCALE GENOMIC DNA]</scope>
    <source>
        <strain evidence="4 5">DSM 22899</strain>
    </source>
</reference>
<proteinExistence type="predicted"/>
<dbReference type="PANTHER" id="PTHR30273:SF2">
    <property type="entry name" value="PROTEIN FECR"/>
    <property type="match status" value="1"/>
</dbReference>
<feature type="transmembrane region" description="Helical" evidence="1">
    <location>
        <begin position="93"/>
        <end position="112"/>
    </location>
</feature>
<dbReference type="Proteomes" id="UP000190541">
    <property type="component" value="Unassembled WGS sequence"/>
</dbReference>
<dbReference type="AlphaFoldDB" id="A0A1T5EYV5"/>
<evidence type="ECO:0000259" key="2">
    <source>
        <dbReference type="Pfam" id="PF04773"/>
    </source>
</evidence>
<gene>
    <name evidence="4" type="ORF">SAMN05660226_03649</name>
</gene>
<keyword evidence="1" id="KW-1133">Transmembrane helix</keyword>
<keyword evidence="1" id="KW-0472">Membrane</keyword>
<keyword evidence="1" id="KW-0812">Transmembrane</keyword>
<evidence type="ECO:0000259" key="3">
    <source>
        <dbReference type="Pfam" id="PF16344"/>
    </source>
</evidence>
<protein>
    <submittedName>
        <fullName evidence="4">FecR family protein</fullName>
    </submittedName>
</protein>
<keyword evidence="5" id="KW-1185">Reference proteome</keyword>
<dbReference type="PIRSF" id="PIRSF018266">
    <property type="entry name" value="FecR"/>
    <property type="match status" value="1"/>
</dbReference>
<feature type="domain" description="Protein FecR C-terminal" evidence="3">
    <location>
        <begin position="267"/>
        <end position="336"/>
    </location>
</feature>